<dbReference type="GO" id="GO:0060070">
    <property type="term" value="P:canonical Wnt signaling pathway"/>
    <property type="evidence" value="ECO:0007669"/>
    <property type="project" value="TreeGrafter"/>
</dbReference>
<dbReference type="GO" id="GO:0042813">
    <property type="term" value="F:Wnt receptor activity"/>
    <property type="evidence" value="ECO:0007669"/>
    <property type="project" value="TreeGrafter"/>
</dbReference>
<keyword evidence="9" id="KW-1185">Reference proteome</keyword>
<evidence type="ECO:0000313" key="9">
    <source>
        <dbReference type="Proteomes" id="UP000014760"/>
    </source>
</evidence>
<reference evidence="7 9" key="2">
    <citation type="journal article" date="2013" name="Nature">
        <title>Insights into bilaterian evolution from three spiralian genomes.</title>
        <authorList>
            <person name="Simakov O."/>
            <person name="Marletaz F."/>
            <person name="Cho S.J."/>
            <person name="Edsinger-Gonzales E."/>
            <person name="Havlak P."/>
            <person name="Hellsten U."/>
            <person name="Kuo D.H."/>
            <person name="Larsson T."/>
            <person name="Lv J."/>
            <person name="Arendt D."/>
            <person name="Savage R."/>
            <person name="Osoegawa K."/>
            <person name="de Jong P."/>
            <person name="Grimwood J."/>
            <person name="Chapman J.A."/>
            <person name="Shapiro H."/>
            <person name="Aerts A."/>
            <person name="Otillar R.P."/>
            <person name="Terry A.Y."/>
            <person name="Boore J.L."/>
            <person name="Grigoriev I.V."/>
            <person name="Lindberg D.R."/>
            <person name="Seaver E.C."/>
            <person name="Weisblat D.A."/>
            <person name="Putnam N.H."/>
            <person name="Rokhsar D.S."/>
        </authorList>
    </citation>
    <scope>NUCLEOTIDE SEQUENCE</scope>
    <source>
        <strain evidence="7 9">I ESC-2004</strain>
    </source>
</reference>
<evidence type="ECO:0000256" key="5">
    <source>
        <dbReference type="ARBA" id="ARBA00023180"/>
    </source>
</evidence>
<dbReference type="HOGENOM" id="CLU_008163_0_2_1"/>
<feature type="repeat" description="LDL-receptor class B" evidence="6">
    <location>
        <begin position="13"/>
        <end position="55"/>
    </location>
</feature>
<reference evidence="9" key="1">
    <citation type="submission" date="2012-12" db="EMBL/GenBank/DDBJ databases">
        <authorList>
            <person name="Hellsten U."/>
            <person name="Grimwood J."/>
            <person name="Chapman J.A."/>
            <person name="Shapiro H."/>
            <person name="Aerts A."/>
            <person name="Otillar R.P."/>
            <person name="Terry A.Y."/>
            <person name="Boore J.L."/>
            <person name="Simakov O."/>
            <person name="Marletaz F."/>
            <person name="Cho S.-J."/>
            <person name="Edsinger-Gonzales E."/>
            <person name="Havlak P."/>
            <person name="Kuo D.-H."/>
            <person name="Larsson T."/>
            <person name="Lv J."/>
            <person name="Arendt D."/>
            <person name="Savage R."/>
            <person name="Osoegawa K."/>
            <person name="de Jong P."/>
            <person name="Lindberg D.R."/>
            <person name="Seaver E.C."/>
            <person name="Weisblat D.A."/>
            <person name="Putnam N.H."/>
            <person name="Grigoriev I.V."/>
            <person name="Rokhsar D.S."/>
        </authorList>
    </citation>
    <scope>NUCLEOTIDE SEQUENCE</scope>
    <source>
        <strain evidence="9">I ESC-2004</strain>
    </source>
</reference>
<dbReference type="PANTHER" id="PTHR46513">
    <property type="entry name" value="VITELLOGENIN RECEPTOR-LIKE PROTEIN-RELATED-RELATED"/>
    <property type="match status" value="1"/>
</dbReference>
<dbReference type="EMBL" id="KB304051">
    <property type="protein sequence ID" value="ELU02439.1"/>
    <property type="molecule type" value="Genomic_DNA"/>
</dbReference>
<evidence type="ECO:0000313" key="7">
    <source>
        <dbReference type="EMBL" id="ELU02439.1"/>
    </source>
</evidence>
<evidence type="ECO:0000256" key="2">
    <source>
        <dbReference type="ARBA" id="ARBA00022729"/>
    </source>
</evidence>
<dbReference type="EMBL" id="AMQN01008826">
    <property type="status" value="NOT_ANNOTATED_CDS"/>
    <property type="molecule type" value="Genomic_DNA"/>
</dbReference>
<dbReference type="FunFam" id="2.120.10.30:FF:000241">
    <property type="entry name" value="Low-density lipoprotein receptor-related protein 6"/>
    <property type="match status" value="1"/>
</dbReference>
<dbReference type="OMA" id="PNIVNFC"/>
<keyword evidence="3" id="KW-0677">Repeat</keyword>
<dbReference type="Pfam" id="PF14670">
    <property type="entry name" value="FXa_inhibition"/>
    <property type="match status" value="1"/>
</dbReference>
<keyword evidence="1" id="KW-0245">EGF-like domain</keyword>
<evidence type="ECO:0000256" key="3">
    <source>
        <dbReference type="ARBA" id="ARBA00022737"/>
    </source>
</evidence>
<dbReference type="OrthoDB" id="6157061at2759"/>
<sequence>MEINGLTVDYASRHIYWTDAQLRKIELSGYDGEMRRVLFNSHLTDPRSILADPKNGYLYWDDQGSRTIERSFLDGSVRETLSSENMTWPNQLALNTDESVLFYVDAWNQALQGISLTNGPASEQMQLSSATGKVPVFGLGVHKNTAYITTWESSMLMAVDLNTREVQTLAGNLAENVLFSVALDVETNTPIQITNPCSSDINGGCSHLCLPSGVFSYRCSCPSFSGLVLAEDALSCVGE</sequence>
<evidence type="ECO:0008006" key="10">
    <source>
        <dbReference type="Google" id="ProtNLM"/>
    </source>
</evidence>
<evidence type="ECO:0000256" key="1">
    <source>
        <dbReference type="ARBA" id="ARBA00022536"/>
    </source>
</evidence>
<proteinExistence type="predicted"/>
<dbReference type="InterPro" id="IPR050778">
    <property type="entry name" value="Cueball_EGF_LRP_Nidogen"/>
</dbReference>
<dbReference type="InterPro" id="IPR011042">
    <property type="entry name" value="6-blade_b-propeller_TolB-like"/>
</dbReference>
<organism evidence="7">
    <name type="scientific">Capitella teleta</name>
    <name type="common">Polychaete worm</name>
    <dbReference type="NCBI Taxonomy" id="283909"/>
    <lineage>
        <taxon>Eukaryota</taxon>
        <taxon>Metazoa</taxon>
        <taxon>Spiralia</taxon>
        <taxon>Lophotrochozoa</taxon>
        <taxon>Annelida</taxon>
        <taxon>Polychaeta</taxon>
        <taxon>Sedentaria</taxon>
        <taxon>Scolecida</taxon>
        <taxon>Capitellidae</taxon>
        <taxon>Capitella</taxon>
    </lineage>
</organism>
<evidence type="ECO:0000256" key="6">
    <source>
        <dbReference type="PROSITE-ProRule" id="PRU00461"/>
    </source>
</evidence>
<dbReference type="GO" id="GO:0005886">
    <property type="term" value="C:plasma membrane"/>
    <property type="evidence" value="ECO:0007669"/>
    <property type="project" value="TreeGrafter"/>
</dbReference>
<dbReference type="InterPro" id="IPR000033">
    <property type="entry name" value="LDLR_classB_rpt"/>
</dbReference>
<gene>
    <name evidence="7" type="ORF">CAPTEDRAFT_111645</name>
</gene>
<dbReference type="EnsemblMetazoa" id="CapteT111645">
    <property type="protein sequence ID" value="CapteP111645"/>
    <property type="gene ID" value="CapteG111645"/>
</dbReference>
<keyword evidence="5" id="KW-0325">Glycoprotein</keyword>
<dbReference type="Pfam" id="PF00058">
    <property type="entry name" value="Ldl_recept_b"/>
    <property type="match status" value="2"/>
</dbReference>
<keyword evidence="4" id="KW-1015">Disulfide bond</keyword>
<dbReference type="SUPFAM" id="SSF63825">
    <property type="entry name" value="YWTD domain"/>
    <property type="match status" value="1"/>
</dbReference>
<dbReference type="Gene3D" id="2.10.25.10">
    <property type="entry name" value="Laminin"/>
    <property type="match status" value="1"/>
</dbReference>
<protein>
    <recommendedName>
        <fullName evidence="10">EGF-like domain-containing protein</fullName>
    </recommendedName>
</protein>
<dbReference type="Gene3D" id="2.120.10.30">
    <property type="entry name" value="TolB, C-terminal domain"/>
    <property type="match status" value="1"/>
</dbReference>
<dbReference type="GO" id="GO:0017147">
    <property type="term" value="F:Wnt-protein binding"/>
    <property type="evidence" value="ECO:0007669"/>
    <property type="project" value="TreeGrafter"/>
</dbReference>
<keyword evidence="2" id="KW-0732">Signal</keyword>
<accession>R7U919</accession>
<dbReference type="STRING" id="283909.R7U919"/>
<evidence type="ECO:0000256" key="4">
    <source>
        <dbReference type="ARBA" id="ARBA00023157"/>
    </source>
</evidence>
<dbReference type="PROSITE" id="PS51120">
    <property type="entry name" value="LDLRB"/>
    <property type="match status" value="2"/>
</dbReference>
<evidence type="ECO:0000313" key="8">
    <source>
        <dbReference type="EnsemblMetazoa" id="CapteP111645"/>
    </source>
</evidence>
<dbReference type="AlphaFoldDB" id="R7U919"/>
<dbReference type="SMART" id="SM00135">
    <property type="entry name" value="LY"/>
    <property type="match status" value="3"/>
</dbReference>
<dbReference type="PANTHER" id="PTHR46513:SF13">
    <property type="entry name" value="EGF-LIKE DOMAIN-CONTAINING PROTEIN"/>
    <property type="match status" value="1"/>
</dbReference>
<dbReference type="Proteomes" id="UP000014760">
    <property type="component" value="Unassembled WGS sequence"/>
</dbReference>
<reference evidence="8" key="3">
    <citation type="submission" date="2015-06" db="UniProtKB">
        <authorList>
            <consortium name="EnsemblMetazoa"/>
        </authorList>
    </citation>
    <scope>IDENTIFICATION</scope>
</reference>
<feature type="repeat" description="LDL-receptor class B" evidence="6">
    <location>
        <begin position="56"/>
        <end position="98"/>
    </location>
</feature>
<dbReference type="SUPFAM" id="SSF57196">
    <property type="entry name" value="EGF/Laminin"/>
    <property type="match status" value="1"/>
</dbReference>
<name>R7U919_CAPTE</name>